<dbReference type="Proteomes" id="UP000815677">
    <property type="component" value="Unassembled WGS sequence"/>
</dbReference>
<proteinExistence type="predicted"/>
<accession>A0ABQ0M6L8</accession>
<feature type="compositionally biased region" description="Basic and acidic residues" evidence="1">
    <location>
        <begin position="84"/>
        <end position="94"/>
    </location>
</feature>
<keyword evidence="2" id="KW-0732">Signal</keyword>
<reference evidence="3" key="1">
    <citation type="submission" date="2014-09" db="EMBL/GenBank/DDBJ databases">
        <title>Genome sequence of the luminous mushroom Mycena chlorophos for searching fungal bioluminescence genes.</title>
        <authorList>
            <person name="Tanaka Y."/>
            <person name="Kasuga D."/>
            <person name="Oba Y."/>
            <person name="Hase S."/>
            <person name="Sato K."/>
            <person name="Oba Y."/>
            <person name="Sakakibara Y."/>
        </authorList>
    </citation>
    <scope>NUCLEOTIDE SEQUENCE</scope>
</reference>
<organism evidence="3 4">
    <name type="scientific">Mycena chlorophos</name>
    <name type="common">Agaric fungus</name>
    <name type="synonym">Agaricus chlorophos</name>
    <dbReference type="NCBI Taxonomy" id="658473"/>
    <lineage>
        <taxon>Eukaryota</taxon>
        <taxon>Fungi</taxon>
        <taxon>Dikarya</taxon>
        <taxon>Basidiomycota</taxon>
        <taxon>Agaricomycotina</taxon>
        <taxon>Agaricomycetes</taxon>
        <taxon>Agaricomycetidae</taxon>
        <taxon>Agaricales</taxon>
        <taxon>Marasmiineae</taxon>
        <taxon>Mycenaceae</taxon>
        <taxon>Mycena</taxon>
    </lineage>
</organism>
<name>A0ABQ0M6L8_MYCCL</name>
<feature type="region of interest" description="Disordered" evidence="1">
    <location>
        <begin position="53"/>
        <end position="109"/>
    </location>
</feature>
<evidence type="ECO:0000256" key="2">
    <source>
        <dbReference type="SAM" id="SignalP"/>
    </source>
</evidence>
<feature type="signal peptide" evidence="2">
    <location>
        <begin position="1"/>
        <end position="18"/>
    </location>
</feature>
<evidence type="ECO:0000313" key="4">
    <source>
        <dbReference type="Proteomes" id="UP000815677"/>
    </source>
</evidence>
<gene>
    <name evidence="3" type="ORF">MCHLO_15264</name>
</gene>
<feature type="chain" id="PRO_5045353648" evidence="2">
    <location>
        <begin position="19"/>
        <end position="136"/>
    </location>
</feature>
<dbReference type="EMBL" id="DF849791">
    <property type="protein sequence ID" value="GAT58887.1"/>
    <property type="molecule type" value="Genomic_DNA"/>
</dbReference>
<evidence type="ECO:0000313" key="3">
    <source>
        <dbReference type="EMBL" id="GAT58887.1"/>
    </source>
</evidence>
<keyword evidence="4" id="KW-1185">Reference proteome</keyword>
<evidence type="ECO:0000256" key="1">
    <source>
        <dbReference type="SAM" id="MobiDB-lite"/>
    </source>
</evidence>
<protein>
    <submittedName>
        <fullName evidence="3">Uncharacterized protein</fullName>
    </submittedName>
</protein>
<sequence>MQFKAVVFVFALALTVAAAPIAEPNRLMNSREEERGCTLYSCIREASEDARNIEEQVARAPEPEPEPEPGCTLYSCTREEVEEEVARSPEPEPRRRSHERQSPSPSLYRSLDARFTAVYELIHDVFKNLSSSSPHP</sequence>